<dbReference type="PANTHER" id="PTHR48075:SF9">
    <property type="entry name" value="3-HYDROXYBUTYRYL-COA DEHYDROGENASE"/>
    <property type="match status" value="1"/>
</dbReference>
<evidence type="ECO:0000259" key="2">
    <source>
        <dbReference type="Pfam" id="PF00725"/>
    </source>
</evidence>
<dbReference type="InterPro" id="IPR036291">
    <property type="entry name" value="NAD(P)-bd_dom_sf"/>
</dbReference>
<dbReference type="SUPFAM" id="SSF51735">
    <property type="entry name" value="NAD(P)-binding Rossmann-fold domains"/>
    <property type="match status" value="1"/>
</dbReference>
<dbReference type="Pfam" id="PF00725">
    <property type="entry name" value="3HCDH"/>
    <property type="match status" value="1"/>
</dbReference>
<dbReference type="EMBL" id="CAEZVV010000135">
    <property type="protein sequence ID" value="CAB4655570.1"/>
    <property type="molecule type" value="Genomic_DNA"/>
</dbReference>
<organism evidence="7">
    <name type="scientific">freshwater metagenome</name>
    <dbReference type="NCBI Taxonomy" id="449393"/>
    <lineage>
        <taxon>unclassified sequences</taxon>
        <taxon>metagenomes</taxon>
        <taxon>ecological metagenomes</taxon>
    </lineage>
</organism>
<protein>
    <submittedName>
        <fullName evidence="7">Unannotated protein</fullName>
    </submittedName>
</protein>
<dbReference type="FunFam" id="3.40.50.720:FF:000009">
    <property type="entry name" value="Fatty oxidation complex, alpha subunit"/>
    <property type="match status" value="1"/>
</dbReference>
<gene>
    <name evidence="4" type="ORF">UFOPK1495_00234</name>
    <name evidence="5" type="ORF">UFOPK1711_00162</name>
    <name evidence="6" type="ORF">UFOPK2143_01530</name>
    <name evidence="7" type="ORF">UFOPK2350_01255</name>
</gene>
<evidence type="ECO:0000313" key="5">
    <source>
        <dbReference type="EMBL" id="CAB4565174.1"/>
    </source>
</evidence>
<dbReference type="Gene3D" id="3.40.50.720">
    <property type="entry name" value="NAD(P)-binding Rossmann-like Domain"/>
    <property type="match status" value="1"/>
</dbReference>
<dbReference type="InterPro" id="IPR013328">
    <property type="entry name" value="6PGD_dom2"/>
</dbReference>
<accession>A0A6J6NFF2</accession>
<dbReference type="Gene3D" id="1.10.1040.10">
    <property type="entry name" value="N-(1-d-carboxylethyl)-l-norvaline Dehydrogenase, domain 2"/>
    <property type="match status" value="1"/>
</dbReference>
<reference evidence="7" key="1">
    <citation type="submission" date="2020-05" db="EMBL/GenBank/DDBJ databases">
        <authorList>
            <person name="Chiriac C."/>
            <person name="Salcher M."/>
            <person name="Ghai R."/>
            <person name="Kavagutti S V."/>
        </authorList>
    </citation>
    <scope>NUCLEOTIDE SEQUENCE</scope>
</reference>
<evidence type="ECO:0000313" key="7">
    <source>
        <dbReference type="EMBL" id="CAB4684886.1"/>
    </source>
</evidence>
<feature type="domain" description="3-hydroxyacyl-CoA dehydrogenase C-terminal" evidence="2">
    <location>
        <begin position="186"/>
        <end position="282"/>
    </location>
</feature>
<sequence>MAIERIGIIGSGIMGSGIAEVAASTGHTVVLRSRSIDSANAMLAGLQKSLARQVEKGRREQADADAIAARVTATADLSDLADCDLVLESVVEDLDVKLALFRELDGIVKADAIIATNTSTLPVVEMAMATNRPGQVCGVHFFNPAPAMSLVEIVRPMTADDATIAAVTAFAQACGKDPVEVADRAGFIVNALLFPYLNNAVKLLENGVASRDAIDTAMKGGCNFPMGPLQLLDLVGLDTSVAILDALYDEFRDPNFSPAPRLRRMLTAGHLGRKSGIGFYDYRK</sequence>
<dbReference type="EMBL" id="CAEZSU010000015">
    <property type="protein sequence ID" value="CAB4541652.1"/>
    <property type="molecule type" value="Genomic_DNA"/>
</dbReference>
<keyword evidence="1" id="KW-0560">Oxidoreductase</keyword>
<dbReference type="GO" id="GO:0006635">
    <property type="term" value="P:fatty acid beta-oxidation"/>
    <property type="evidence" value="ECO:0007669"/>
    <property type="project" value="TreeGrafter"/>
</dbReference>
<dbReference type="InterPro" id="IPR006108">
    <property type="entry name" value="3HC_DH_C"/>
</dbReference>
<dbReference type="EMBL" id="CAEZTR010000005">
    <property type="protein sequence ID" value="CAB4565174.1"/>
    <property type="molecule type" value="Genomic_DNA"/>
</dbReference>
<dbReference type="EMBL" id="CAEZXE010000116">
    <property type="protein sequence ID" value="CAB4684886.1"/>
    <property type="molecule type" value="Genomic_DNA"/>
</dbReference>
<dbReference type="GO" id="GO:0070403">
    <property type="term" value="F:NAD+ binding"/>
    <property type="evidence" value="ECO:0007669"/>
    <property type="project" value="InterPro"/>
</dbReference>
<evidence type="ECO:0000313" key="4">
    <source>
        <dbReference type="EMBL" id="CAB4541652.1"/>
    </source>
</evidence>
<dbReference type="PANTHER" id="PTHR48075">
    <property type="entry name" value="3-HYDROXYACYL-COA DEHYDROGENASE FAMILY PROTEIN"/>
    <property type="match status" value="1"/>
</dbReference>
<dbReference type="NCBIfam" id="NF005875">
    <property type="entry name" value="PRK07819.1"/>
    <property type="match status" value="1"/>
</dbReference>
<evidence type="ECO:0000256" key="1">
    <source>
        <dbReference type="ARBA" id="ARBA00023002"/>
    </source>
</evidence>
<evidence type="ECO:0000259" key="3">
    <source>
        <dbReference type="Pfam" id="PF02737"/>
    </source>
</evidence>
<dbReference type="PIRSF" id="PIRSF000105">
    <property type="entry name" value="HCDH"/>
    <property type="match status" value="1"/>
</dbReference>
<feature type="domain" description="3-hydroxyacyl-CoA dehydrogenase NAD binding" evidence="3">
    <location>
        <begin position="6"/>
        <end position="183"/>
    </location>
</feature>
<dbReference type="Pfam" id="PF02737">
    <property type="entry name" value="3HCDH_N"/>
    <property type="match status" value="1"/>
</dbReference>
<dbReference type="AlphaFoldDB" id="A0A6J6NFF2"/>
<name>A0A6J6NFF2_9ZZZZ</name>
<dbReference type="InterPro" id="IPR022694">
    <property type="entry name" value="3-OHacyl-CoA_DH"/>
</dbReference>
<dbReference type="GO" id="GO:0008691">
    <property type="term" value="F:3-hydroxybutyryl-CoA dehydrogenase activity"/>
    <property type="evidence" value="ECO:0007669"/>
    <property type="project" value="TreeGrafter"/>
</dbReference>
<evidence type="ECO:0000313" key="6">
    <source>
        <dbReference type="EMBL" id="CAB4655570.1"/>
    </source>
</evidence>
<dbReference type="InterPro" id="IPR008927">
    <property type="entry name" value="6-PGluconate_DH-like_C_sf"/>
</dbReference>
<dbReference type="SUPFAM" id="SSF48179">
    <property type="entry name" value="6-phosphogluconate dehydrogenase C-terminal domain-like"/>
    <property type="match status" value="1"/>
</dbReference>
<dbReference type="InterPro" id="IPR006176">
    <property type="entry name" value="3-OHacyl-CoA_DH_NAD-bd"/>
</dbReference>
<proteinExistence type="predicted"/>